<protein>
    <submittedName>
        <fullName evidence="1">Uncharacterized protein</fullName>
    </submittedName>
</protein>
<dbReference type="AlphaFoldDB" id="A0A9P7Y9I4"/>
<dbReference type="OrthoDB" id="5394088at2759"/>
<gene>
    <name evidence="1" type="ORF">BJ875DRAFT_200917</name>
</gene>
<sequence>MRYGIGTSKKCDGITQLVVVEERFRLRRQEPIYDPEIDESFYSTAKMGSRIASSCPPMTLREREALDVIQIGFVIPPLPKFFLVSATEVLTKALLKDFINRLLSTIHPGDLIEIPKTDCWGLKGNGDAFIDLNAWNPRQTRQDVYKVIALPSSSDPNILNPISTQWALLAEGGSWPPRVKSIQLPSREVFEVRGPHLLVVIH</sequence>
<comment type="caution">
    <text evidence="1">The sequence shown here is derived from an EMBL/GenBank/DDBJ whole genome shotgun (WGS) entry which is preliminary data.</text>
</comment>
<evidence type="ECO:0000313" key="1">
    <source>
        <dbReference type="EMBL" id="KAG9229342.1"/>
    </source>
</evidence>
<name>A0A9P7Y9I4_9HELO</name>
<evidence type="ECO:0000313" key="2">
    <source>
        <dbReference type="Proteomes" id="UP000824998"/>
    </source>
</evidence>
<reference evidence="1" key="1">
    <citation type="journal article" date="2021" name="IMA Fungus">
        <title>Genomic characterization of three marine fungi, including Emericellopsis atlantica sp. nov. with signatures of a generalist lifestyle and marine biomass degradation.</title>
        <authorList>
            <person name="Hagestad O.C."/>
            <person name="Hou L."/>
            <person name="Andersen J.H."/>
            <person name="Hansen E.H."/>
            <person name="Altermark B."/>
            <person name="Li C."/>
            <person name="Kuhnert E."/>
            <person name="Cox R.J."/>
            <person name="Crous P.W."/>
            <person name="Spatafora J.W."/>
            <person name="Lail K."/>
            <person name="Amirebrahimi M."/>
            <person name="Lipzen A."/>
            <person name="Pangilinan J."/>
            <person name="Andreopoulos W."/>
            <person name="Hayes R.D."/>
            <person name="Ng V."/>
            <person name="Grigoriev I.V."/>
            <person name="Jackson S.A."/>
            <person name="Sutton T.D.S."/>
            <person name="Dobson A.D.W."/>
            <person name="Rama T."/>
        </authorList>
    </citation>
    <scope>NUCLEOTIDE SEQUENCE</scope>
    <source>
        <strain evidence="1">TRa018bII</strain>
    </source>
</reference>
<keyword evidence="2" id="KW-1185">Reference proteome</keyword>
<dbReference type="EMBL" id="MU251781">
    <property type="protein sequence ID" value="KAG9229342.1"/>
    <property type="molecule type" value="Genomic_DNA"/>
</dbReference>
<accession>A0A9P7Y9I4</accession>
<dbReference type="Proteomes" id="UP000824998">
    <property type="component" value="Unassembled WGS sequence"/>
</dbReference>
<organism evidence="1 2">
    <name type="scientific">Amylocarpus encephaloides</name>
    <dbReference type="NCBI Taxonomy" id="45428"/>
    <lineage>
        <taxon>Eukaryota</taxon>
        <taxon>Fungi</taxon>
        <taxon>Dikarya</taxon>
        <taxon>Ascomycota</taxon>
        <taxon>Pezizomycotina</taxon>
        <taxon>Leotiomycetes</taxon>
        <taxon>Helotiales</taxon>
        <taxon>Helotiales incertae sedis</taxon>
        <taxon>Amylocarpus</taxon>
    </lineage>
</organism>
<proteinExistence type="predicted"/>